<keyword evidence="3" id="KW-1185">Reference proteome</keyword>
<feature type="region of interest" description="Disordered" evidence="1">
    <location>
        <begin position="69"/>
        <end position="89"/>
    </location>
</feature>
<sequence>MSELRLHRVRQDVSVTVYTEHTDHIHPRVLSENLAKDVGTGRFRVSLRKDIYIIYINAEKHEGDIKQVTLSDDGEEQGRSTIEPPTYEQRLEDFKRAEKILCASGSSHK</sequence>
<accession>A0A4Q4RXF8</accession>
<protein>
    <submittedName>
        <fullName evidence="2">Uncharacterized protein</fullName>
    </submittedName>
</protein>
<reference evidence="3" key="1">
    <citation type="journal article" date="2019" name="bioRxiv">
        <title>Genomics, evolutionary history and diagnostics of the Alternaria alternata species group including apple and Asian pear pathotypes.</title>
        <authorList>
            <person name="Armitage A.D."/>
            <person name="Cockerton H.M."/>
            <person name="Sreenivasaprasad S."/>
            <person name="Woodhall J.W."/>
            <person name="Lane C.R."/>
            <person name="Harrison R.J."/>
            <person name="Clarkson J.P."/>
        </authorList>
    </citation>
    <scope>NUCLEOTIDE SEQUENCE [LARGE SCALE GENOMIC DNA]</scope>
    <source>
        <strain evidence="3">RGR 97.0016</strain>
    </source>
</reference>
<dbReference type="AlphaFoldDB" id="A0A4Q4RXF8"/>
<evidence type="ECO:0000256" key="1">
    <source>
        <dbReference type="SAM" id="MobiDB-lite"/>
    </source>
</evidence>
<comment type="caution">
    <text evidence="2">The sequence shown here is derived from an EMBL/GenBank/DDBJ whole genome shotgun (WGS) entry which is preliminary data.</text>
</comment>
<dbReference type="EMBL" id="PEJP01000024">
    <property type="protein sequence ID" value="RYO61676.1"/>
    <property type="molecule type" value="Genomic_DNA"/>
</dbReference>
<evidence type="ECO:0000313" key="2">
    <source>
        <dbReference type="EMBL" id="RYO61676.1"/>
    </source>
</evidence>
<gene>
    <name evidence="2" type="ORF">AA0113_g6712</name>
</gene>
<dbReference type="Proteomes" id="UP000293823">
    <property type="component" value="Unassembled WGS sequence"/>
</dbReference>
<organism evidence="2 3">
    <name type="scientific">Alternaria arborescens</name>
    <dbReference type="NCBI Taxonomy" id="156630"/>
    <lineage>
        <taxon>Eukaryota</taxon>
        <taxon>Fungi</taxon>
        <taxon>Dikarya</taxon>
        <taxon>Ascomycota</taxon>
        <taxon>Pezizomycotina</taxon>
        <taxon>Dothideomycetes</taxon>
        <taxon>Pleosporomycetidae</taxon>
        <taxon>Pleosporales</taxon>
        <taxon>Pleosporineae</taxon>
        <taxon>Pleosporaceae</taxon>
        <taxon>Alternaria</taxon>
        <taxon>Alternaria sect. Alternaria</taxon>
    </lineage>
</organism>
<name>A0A4Q4RXF8_9PLEO</name>
<dbReference type="OrthoDB" id="4692646at2759"/>
<proteinExistence type="predicted"/>
<evidence type="ECO:0000313" key="3">
    <source>
        <dbReference type="Proteomes" id="UP000293823"/>
    </source>
</evidence>